<keyword evidence="1" id="KW-0732">Signal</keyword>
<evidence type="ECO:0000259" key="2">
    <source>
        <dbReference type="Pfam" id="PF00144"/>
    </source>
</evidence>
<dbReference type="Pfam" id="PF00144">
    <property type="entry name" value="Beta-lactamase"/>
    <property type="match status" value="1"/>
</dbReference>
<dbReference type="PANTHER" id="PTHR46825">
    <property type="entry name" value="D-ALANYL-D-ALANINE-CARBOXYPEPTIDASE/ENDOPEPTIDASE AMPH"/>
    <property type="match status" value="1"/>
</dbReference>
<feature type="signal peptide" evidence="1">
    <location>
        <begin position="1"/>
        <end position="23"/>
    </location>
</feature>
<dbReference type="EMBL" id="GCHU01011757">
    <property type="protein sequence ID" value="JAG87648.1"/>
    <property type="molecule type" value="Transcribed_RNA"/>
</dbReference>
<dbReference type="Gene3D" id="3.40.710.10">
    <property type="entry name" value="DD-peptidase/beta-lactamase superfamily"/>
    <property type="match status" value="1"/>
</dbReference>
<dbReference type="InterPro" id="IPR050491">
    <property type="entry name" value="AmpC-like"/>
</dbReference>
<dbReference type="AlphaFoldDB" id="A0A0C9S8A9"/>
<dbReference type="InterPro" id="IPR001466">
    <property type="entry name" value="Beta-lactam-related"/>
</dbReference>
<evidence type="ECO:0000256" key="1">
    <source>
        <dbReference type="SAM" id="SignalP"/>
    </source>
</evidence>
<dbReference type="InterPro" id="IPR012338">
    <property type="entry name" value="Beta-lactam/transpept-like"/>
</dbReference>
<feature type="chain" id="PRO_5002212898" evidence="1">
    <location>
        <begin position="24"/>
        <end position="422"/>
    </location>
</feature>
<organism evidence="3">
    <name type="scientific">Wollemia nobilis</name>
    <dbReference type="NCBI Taxonomy" id="56998"/>
    <lineage>
        <taxon>Eukaryota</taxon>
        <taxon>Viridiplantae</taxon>
        <taxon>Streptophyta</taxon>
        <taxon>Embryophyta</taxon>
        <taxon>Tracheophyta</taxon>
        <taxon>Spermatophyta</taxon>
        <taxon>Pinopsida</taxon>
        <taxon>Pinidae</taxon>
        <taxon>Conifers II</taxon>
        <taxon>Araucariales</taxon>
        <taxon>Araucariaceae</taxon>
        <taxon>Wollemia</taxon>
    </lineage>
</organism>
<dbReference type="PANTHER" id="PTHR46825:SF9">
    <property type="entry name" value="BETA-LACTAMASE-RELATED DOMAIN-CONTAINING PROTEIN"/>
    <property type="match status" value="1"/>
</dbReference>
<feature type="domain" description="Beta-lactamase-related" evidence="2">
    <location>
        <begin position="34"/>
        <end position="394"/>
    </location>
</feature>
<dbReference type="SUPFAM" id="SSF56601">
    <property type="entry name" value="beta-lactamase/transpeptidase-like"/>
    <property type="match status" value="1"/>
</dbReference>
<reference evidence="3" key="1">
    <citation type="submission" date="2015-02" db="EMBL/GenBank/DDBJ databases">
        <title>A transcriptome of Wollemia nobilis - a relic of Gondwana.</title>
        <authorList>
            <person name="Chia J.Y."/>
            <person name="Leong Y.S."/>
            <person name="Abdul Karim S."/>
            <person name="Wan Azmi N."/>
            <person name="Hercus R."/>
            <person name="Croft L."/>
        </authorList>
    </citation>
    <scope>NUCLEOTIDE SEQUENCE</scope>
    <source>
        <strain evidence="3">MaeBrown</strain>
        <tissue evidence="3">Leaf</tissue>
    </source>
</reference>
<accession>A0A0C9S8A9</accession>
<name>A0A0C9S8A9_9CONI</name>
<protein>
    <submittedName>
        <fullName evidence="3">TSA: Wollemia nobilis Ref_Wollemi_Transcript_11827_1539 transcribed RNA sequence</fullName>
    </submittedName>
</protein>
<sequence length="422" mass="46498">MAVRISHLATLLLLTFLSKAIHGLSKEFPEMARFDQVMKMLMAYSNVPGAQLAVAKGGELKYFKAFGIANRDTGAPVVTDSVMRYNSISKVITGTAILKLVQEGKLSLDYKPFRDLDYLEPPKGTTVDSRLQDITVQNLLQHTGGWDRTAADIDILSLPATLYAAQALNRPPPPTPQEAIRFMKGLPLDFPPGSEMQYSNFGYIVLGRVVEKAAGVPYGRYVHENLLQPLGLTGILLGHTQLDLRAPDEVVYYGRNGEDSLWVSIFPGQGFVNHSYASLDYSNLDSVAGWIGSAGDIVRFVDHIDGLRAPAILRADMVYAMLNAPMPSKRYLKGDPLFDHSRGLNVFVSVDGNGKITSFQHRGAATGAHSFVMRLTEENITFAYVLNTWPLENEFVYIAAGNLSEVAKSIKNWPDHMTCVSR</sequence>
<proteinExistence type="predicted"/>
<evidence type="ECO:0000313" key="3">
    <source>
        <dbReference type="EMBL" id="JAG87648.1"/>
    </source>
</evidence>